<dbReference type="OrthoDB" id="4777915at2759"/>
<dbReference type="AlphaFoldDB" id="A0A2L2TPE4"/>
<accession>A0A2L2TPE4</accession>
<sequence>MGLNLELYRSVKDLPLSERKERLRHLSHSEPSRVWMIVNREEKAQRLQELIAGRDLVQAALISPSKIVSSMSLKYTLLGRSTYSHDENMMVTRIANDVARTSQTLVDYIADFDQKARPFPLDAWKLGYCDLYYIDGGSATLEGIYEACLRDEELQTPAARARELVR</sequence>
<proteinExistence type="predicted"/>
<organism evidence="1 2">
    <name type="scientific">Fusarium venenatum</name>
    <dbReference type="NCBI Taxonomy" id="56646"/>
    <lineage>
        <taxon>Eukaryota</taxon>
        <taxon>Fungi</taxon>
        <taxon>Dikarya</taxon>
        <taxon>Ascomycota</taxon>
        <taxon>Pezizomycotina</taxon>
        <taxon>Sordariomycetes</taxon>
        <taxon>Hypocreomycetidae</taxon>
        <taxon>Hypocreales</taxon>
        <taxon>Nectriaceae</taxon>
        <taxon>Fusarium</taxon>
    </lineage>
</organism>
<evidence type="ECO:0000313" key="2">
    <source>
        <dbReference type="Proteomes" id="UP000245910"/>
    </source>
</evidence>
<dbReference type="EMBL" id="LN649230">
    <property type="protein sequence ID" value="CEI61305.1"/>
    <property type="molecule type" value="Genomic_DNA"/>
</dbReference>
<dbReference type="Proteomes" id="UP000245910">
    <property type="component" value="Chromosome II"/>
</dbReference>
<evidence type="ECO:0000313" key="1">
    <source>
        <dbReference type="EMBL" id="CEI61305.1"/>
    </source>
</evidence>
<dbReference type="STRING" id="56646.A0A2L2TPE4"/>
<keyword evidence="2" id="KW-1185">Reference proteome</keyword>
<name>A0A2L2TPE4_9HYPO</name>
<protein>
    <submittedName>
        <fullName evidence="1">Uncharacterized protein</fullName>
    </submittedName>
</protein>
<reference evidence="2" key="1">
    <citation type="submission" date="2014-10" db="EMBL/GenBank/DDBJ databases">
        <authorList>
            <person name="King R."/>
        </authorList>
    </citation>
    <scope>NUCLEOTIDE SEQUENCE [LARGE SCALE GENOMIC DNA]</scope>
    <source>
        <strain evidence="2">A3/5</strain>
    </source>
</reference>